<dbReference type="Proteomes" id="UP000835052">
    <property type="component" value="Unassembled WGS sequence"/>
</dbReference>
<reference evidence="3" key="1">
    <citation type="submission" date="2020-10" db="EMBL/GenBank/DDBJ databases">
        <authorList>
            <person name="Kikuchi T."/>
        </authorList>
    </citation>
    <scope>NUCLEOTIDE SEQUENCE</scope>
    <source>
        <strain evidence="3">NKZ352</strain>
    </source>
</reference>
<organism evidence="3 4">
    <name type="scientific">Caenorhabditis auriculariae</name>
    <dbReference type="NCBI Taxonomy" id="2777116"/>
    <lineage>
        <taxon>Eukaryota</taxon>
        <taxon>Metazoa</taxon>
        <taxon>Ecdysozoa</taxon>
        <taxon>Nematoda</taxon>
        <taxon>Chromadorea</taxon>
        <taxon>Rhabditida</taxon>
        <taxon>Rhabditina</taxon>
        <taxon>Rhabditomorpha</taxon>
        <taxon>Rhabditoidea</taxon>
        <taxon>Rhabditidae</taxon>
        <taxon>Peloderinae</taxon>
        <taxon>Caenorhabditis</taxon>
    </lineage>
</organism>
<accession>A0A8S1HEI6</accession>
<dbReference type="EMBL" id="CAJGYM010000036">
    <property type="protein sequence ID" value="CAD6193502.1"/>
    <property type="molecule type" value="Genomic_DNA"/>
</dbReference>
<feature type="region of interest" description="Disordered" evidence="1">
    <location>
        <begin position="87"/>
        <end position="130"/>
    </location>
</feature>
<evidence type="ECO:0000256" key="2">
    <source>
        <dbReference type="SAM" id="Phobius"/>
    </source>
</evidence>
<feature type="transmembrane region" description="Helical" evidence="2">
    <location>
        <begin position="162"/>
        <end position="182"/>
    </location>
</feature>
<name>A0A8S1HEI6_9PELO</name>
<dbReference type="OrthoDB" id="5829475at2759"/>
<feature type="compositionally biased region" description="Basic and acidic residues" evidence="1">
    <location>
        <begin position="54"/>
        <end position="64"/>
    </location>
</feature>
<keyword evidence="2" id="KW-1133">Transmembrane helix</keyword>
<sequence length="220" mass="25206">MNEDTSKFGKKGKDHLEKDEKNDKKWAFGGGSDDELKKAAADSPKRRRNWMDYAQKDETKDRKTMLSTLSTTRLDFYGRSRNCWQRDADKAMMGPPRKMPSRPSASRISYDKAERSSSAPPINSDDENSAFLTQRGDDGFKLKTEVDQLGGRLNKNRGRLRMLLNFFLAALLLFVACSGLNINDPSRLMVMDGREAEPEVQLLKRNSLLDNLYNIGYYRY</sequence>
<dbReference type="AlphaFoldDB" id="A0A8S1HEI6"/>
<feature type="region of interest" description="Disordered" evidence="1">
    <location>
        <begin position="1"/>
        <end position="65"/>
    </location>
</feature>
<protein>
    <submittedName>
        <fullName evidence="3">Uncharacterized protein</fullName>
    </submittedName>
</protein>
<proteinExistence type="predicted"/>
<feature type="compositionally biased region" description="Basic and acidic residues" evidence="1">
    <location>
        <begin position="14"/>
        <end position="26"/>
    </location>
</feature>
<feature type="compositionally biased region" description="Basic and acidic residues" evidence="1">
    <location>
        <begin position="34"/>
        <end position="44"/>
    </location>
</feature>
<evidence type="ECO:0000256" key="1">
    <source>
        <dbReference type="SAM" id="MobiDB-lite"/>
    </source>
</evidence>
<keyword evidence="2" id="KW-0472">Membrane</keyword>
<keyword evidence="4" id="KW-1185">Reference proteome</keyword>
<evidence type="ECO:0000313" key="3">
    <source>
        <dbReference type="EMBL" id="CAD6193502.1"/>
    </source>
</evidence>
<gene>
    <name evidence="3" type="ORF">CAUJ_LOCUS9421</name>
</gene>
<comment type="caution">
    <text evidence="3">The sequence shown here is derived from an EMBL/GenBank/DDBJ whole genome shotgun (WGS) entry which is preliminary data.</text>
</comment>
<keyword evidence="2" id="KW-0812">Transmembrane</keyword>
<evidence type="ECO:0000313" key="4">
    <source>
        <dbReference type="Proteomes" id="UP000835052"/>
    </source>
</evidence>